<accession>A0A0M7BDR4</accession>
<evidence type="ECO:0000256" key="2">
    <source>
        <dbReference type="ARBA" id="ARBA00023125"/>
    </source>
</evidence>
<dbReference type="PANTHER" id="PTHR30408:SF12">
    <property type="entry name" value="TYPE I RESTRICTION ENZYME MJAVIII SPECIFICITY SUBUNIT"/>
    <property type="match status" value="1"/>
</dbReference>
<dbReference type="GO" id="GO:0003677">
    <property type="term" value="F:DNA binding"/>
    <property type="evidence" value="ECO:0007669"/>
    <property type="project" value="UniProtKB-KW"/>
</dbReference>
<dbReference type="SUPFAM" id="SSF116734">
    <property type="entry name" value="DNA methylase specificity domain"/>
    <property type="match status" value="2"/>
</dbReference>
<dbReference type="Gene3D" id="1.10.287.1120">
    <property type="entry name" value="Bipartite methylase S protein"/>
    <property type="match status" value="1"/>
</dbReference>
<keyword evidence="2" id="KW-0238">DNA-binding</keyword>
<dbReference type="EMBL" id="CYPR01000238">
    <property type="protein sequence ID" value="CUH40870.1"/>
    <property type="molecule type" value="Genomic_DNA"/>
</dbReference>
<evidence type="ECO:0000313" key="3">
    <source>
        <dbReference type="EMBL" id="CUH40870.1"/>
    </source>
</evidence>
<dbReference type="Proteomes" id="UP000049455">
    <property type="component" value="Unassembled WGS sequence"/>
</dbReference>
<keyword evidence="1" id="KW-0680">Restriction system</keyword>
<evidence type="ECO:0000256" key="1">
    <source>
        <dbReference type="ARBA" id="ARBA00022747"/>
    </source>
</evidence>
<protein>
    <submittedName>
        <fullName evidence="3">Type I restriction modification DNA specificity domain protein</fullName>
    </submittedName>
</protein>
<dbReference type="PANTHER" id="PTHR30408">
    <property type="entry name" value="TYPE-1 RESTRICTION ENZYME ECOKI SPECIFICITY PROTEIN"/>
    <property type="match status" value="1"/>
</dbReference>
<dbReference type="InterPro" id="IPR044946">
    <property type="entry name" value="Restrct_endonuc_typeI_TRD_sf"/>
</dbReference>
<keyword evidence="4" id="KW-1185">Reference proteome</keyword>
<reference evidence="3 4" key="1">
    <citation type="submission" date="2015-09" db="EMBL/GenBank/DDBJ databases">
        <authorList>
            <person name="Jackson K.R."/>
            <person name="Lunt B.L."/>
            <person name="Fisher J.N.B."/>
            <person name="Gardner A.V."/>
            <person name="Bailey M.E."/>
            <person name="Deus L.M."/>
            <person name="Earl A.S."/>
            <person name="Gibby P.D."/>
            <person name="Hartmann K.A."/>
            <person name="Liu J.E."/>
            <person name="Manci A.M."/>
            <person name="Nielsen D.A."/>
            <person name="Solomon M.B."/>
            <person name="Breakwell D.P."/>
            <person name="Burnett S.H."/>
            <person name="Grose J.H."/>
        </authorList>
    </citation>
    <scope>NUCLEOTIDE SEQUENCE [LARGE SCALE GENOMIC DNA]</scope>
    <source>
        <strain evidence="3 4">CECT 7799</strain>
    </source>
</reference>
<sequence length="194" mass="21711">MGISLHGNNPRYCYYLLSRLDFHEHSGKTGVPGVNRNDLHTVRIPTANDPKEQEAIAEALSDADALIEGLERLIAKKRLIKQGAMQDLLTGKRRLPGFSGEWKPMTLFEMADSNKKNFDDGDWIEAEHIAPTGMRLIQTGNVGIGRFIDSNRKYIFPESFNKLRCKEVHPGDVLICRLADPPGRACIVPDLGEE</sequence>
<dbReference type="InterPro" id="IPR052021">
    <property type="entry name" value="Type-I_RS_S_subunit"/>
</dbReference>
<proteinExistence type="predicted"/>
<gene>
    <name evidence="3" type="ORF">JSE7799_03610</name>
</gene>
<dbReference type="STRING" id="313367.JSE7799_03610"/>
<dbReference type="GO" id="GO:0009307">
    <property type="term" value="P:DNA restriction-modification system"/>
    <property type="evidence" value="ECO:0007669"/>
    <property type="project" value="UniProtKB-KW"/>
</dbReference>
<evidence type="ECO:0000313" key="4">
    <source>
        <dbReference type="Proteomes" id="UP000049455"/>
    </source>
</evidence>
<name>A0A0M7BDR4_9RHOB</name>
<dbReference type="AlphaFoldDB" id="A0A0M7BDR4"/>
<organism evidence="3 4">
    <name type="scientific">Jannaschia seosinensis</name>
    <dbReference type="NCBI Taxonomy" id="313367"/>
    <lineage>
        <taxon>Bacteria</taxon>
        <taxon>Pseudomonadati</taxon>
        <taxon>Pseudomonadota</taxon>
        <taxon>Alphaproteobacteria</taxon>
        <taxon>Rhodobacterales</taxon>
        <taxon>Roseobacteraceae</taxon>
        <taxon>Jannaschia</taxon>
    </lineage>
</organism>
<dbReference type="OrthoDB" id="512700at2"/>
<dbReference type="Gene3D" id="3.90.220.20">
    <property type="entry name" value="DNA methylase specificity domains"/>
    <property type="match status" value="1"/>
</dbReference>